<dbReference type="PANTHER" id="PTHR13887:SF14">
    <property type="entry name" value="DISULFIDE BOND FORMATION PROTEIN D"/>
    <property type="match status" value="1"/>
</dbReference>
<keyword evidence="4" id="KW-1015">Disulfide bond</keyword>
<sequence>MATGAREQVPGRPSRRAQRRLAEQQAARRRRLMLLGGAVAIAVAAVVVLILANRPSTGDEVAPVQAVTSDYGDIPRDGRVLGDPNAPVLVVEWGDYQCPACLQFKQVLFPQLVQDYIATGKIRFEYRDFAFIGEESTLAAEAALCAQEQGKFWEYHDTLFANQRGENVGSFTSARLKRMAEIVGLDMGQFNSCLDSRRHQGEVEAMRQEGQSLGVNATPTFFVNGQKLQIRYYQDLLNAIEAELNR</sequence>
<feature type="domain" description="Thioredoxin" evidence="7">
    <location>
        <begin position="55"/>
        <end position="245"/>
    </location>
</feature>
<evidence type="ECO:0000313" key="8">
    <source>
        <dbReference type="EMBL" id="MCM8747911.1"/>
    </source>
</evidence>
<evidence type="ECO:0000259" key="7">
    <source>
        <dbReference type="PROSITE" id="PS51352"/>
    </source>
</evidence>
<dbReference type="InterPro" id="IPR036249">
    <property type="entry name" value="Thioredoxin-like_sf"/>
</dbReference>
<keyword evidence="6" id="KW-0472">Membrane</keyword>
<accession>A0AA41W9T6</accession>
<evidence type="ECO:0000256" key="5">
    <source>
        <dbReference type="ARBA" id="ARBA00023284"/>
    </source>
</evidence>
<keyword evidence="9" id="KW-1185">Reference proteome</keyword>
<keyword evidence="5" id="KW-0676">Redox-active center</keyword>
<evidence type="ECO:0000256" key="4">
    <source>
        <dbReference type="ARBA" id="ARBA00023157"/>
    </source>
</evidence>
<evidence type="ECO:0000256" key="3">
    <source>
        <dbReference type="ARBA" id="ARBA00023002"/>
    </source>
</evidence>
<organism evidence="8 9">
    <name type="scientific">Thermalbibacter longus</name>
    <dbReference type="NCBI Taxonomy" id="2951981"/>
    <lineage>
        <taxon>Bacteria</taxon>
        <taxon>Pseudomonadati</taxon>
        <taxon>Thermomicrobiota</taxon>
        <taxon>Thermomicrobia</taxon>
        <taxon>Thermomicrobiales</taxon>
        <taxon>Thermomicrobiaceae</taxon>
        <taxon>Thermalbibacter</taxon>
    </lineage>
</organism>
<name>A0AA41W9T6_9BACT</name>
<dbReference type="EMBL" id="JAMSLR010000001">
    <property type="protein sequence ID" value="MCM8747911.1"/>
    <property type="molecule type" value="Genomic_DNA"/>
</dbReference>
<dbReference type="InterPro" id="IPR012336">
    <property type="entry name" value="Thioredoxin-like_fold"/>
</dbReference>
<gene>
    <name evidence="8" type="ORF">NET02_01985</name>
</gene>
<dbReference type="AlphaFoldDB" id="A0AA41W9T6"/>
<dbReference type="Proteomes" id="UP001165306">
    <property type="component" value="Unassembled WGS sequence"/>
</dbReference>
<comment type="similarity">
    <text evidence="1">Belongs to the thioredoxin family. DsbA subfamily.</text>
</comment>
<dbReference type="Gene3D" id="3.40.30.10">
    <property type="entry name" value="Glutaredoxin"/>
    <property type="match status" value="1"/>
</dbReference>
<dbReference type="Pfam" id="PF13462">
    <property type="entry name" value="Thioredoxin_4"/>
    <property type="match status" value="1"/>
</dbReference>
<dbReference type="PANTHER" id="PTHR13887">
    <property type="entry name" value="GLUTATHIONE S-TRANSFERASE KAPPA"/>
    <property type="match status" value="1"/>
</dbReference>
<comment type="caution">
    <text evidence="8">The sequence shown here is derived from an EMBL/GenBank/DDBJ whole genome shotgun (WGS) entry which is preliminary data.</text>
</comment>
<evidence type="ECO:0000256" key="1">
    <source>
        <dbReference type="ARBA" id="ARBA00005791"/>
    </source>
</evidence>
<dbReference type="RefSeq" id="WP_284055693.1">
    <property type="nucleotide sequence ID" value="NZ_JAMSLR010000001.1"/>
</dbReference>
<dbReference type="GO" id="GO:0016491">
    <property type="term" value="F:oxidoreductase activity"/>
    <property type="evidence" value="ECO:0007669"/>
    <property type="project" value="UniProtKB-KW"/>
</dbReference>
<dbReference type="InterPro" id="IPR013766">
    <property type="entry name" value="Thioredoxin_domain"/>
</dbReference>
<protein>
    <submittedName>
        <fullName evidence="8">DsbA family protein</fullName>
    </submittedName>
</protein>
<proteinExistence type="inferred from homology"/>
<dbReference type="PROSITE" id="PS51352">
    <property type="entry name" value="THIOREDOXIN_2"/>
    <property type="match status" value="1"/>
</dbReference>
<evidence type="ECO:0000313" key="9">
    <source>
        <dbReference type="Proteomes" id="UP001165306"/>
    </source>
</evidence>
<keyword evidence="6" id="KW-0812">Transmembrane</keyword>
<reference evidence="8" key="1">
    <citation type="submission" date="2022-06" db="EMBL/GenBank/DDBJ databases">
        <title>CFH 74404 Thermomicrobiaceae sp.</title>
        <authorList>
            <person name="Ming H."/>
            <person name="Li W.-J."/>
            <person name="Zhao Z."/>
        </authorList>
    </citation>
    <scope>NUCLEOTIDE SEQUENCE</scope>
    <source>
        <strain evidence="8">CFH 74404</strain>
    </source>
</reference>
<keyword evidence="6" id="KW-1133">Transmembrane helix</keyword>
<feature type="transmembrane region" description="Helical" evidence="6">
    <location>
        <begin position="32"/>
        <end position="52"/>
    </location>
</feature>
<dbReference type="SUPFAM" id="SSF52833">
    <property type="entry name" value="Thioredoxin-like"/>
    <property type="match status" value="1"/>
</dbReference>
<evidence type="ECO:0000256" key="2">
    <source>
        <dbReference type="ARBA" id="ARBA00022729"/>
    </source>
</evidence>
<keyword evidence="3" id="KW-0560">Oxidoreductase</keyword>
<evidence type="ECO:0000256" key="6">
    <source>
        <dbReference type="SAM" id="Phobius"/>
    </source>
</evidence>
<keyword evidence="2" id="KW-0732">Signal</keyword>